<name>A0ABX0XUC8_9ACTN</name>
<evidence type="ECO:0000313" key="2">
    <source>
        <dbReference type="EMBL" id="NJC69617.1"/>
    </source>
</evidence>
<sequence>MLTLKPWQLALLLVILMILGGGIGAALWSVSRGGVEPAPKRRGRRAAEARHR</sequence>
<evidence type="ECO:0000256" key="1">
    <source>
        <dbReference type="SAM" id="MobiDB-lite"/>
    </source>
</evidence>
<dbReference type="RefSeq" id="WP_167924538.1">
    <property type="nucleotide sequence ID" value="NZ_JAATVY010000004.1"/>
</dbReference>
<dbReference type="Proteomes" id="UP000722989">
    <property type="component" value="Unassembled WGS sequence"/>
</dbReference>
<feature type="region of interest" description="Disordered" evidence="1">
    <location>
        <begin position="33"/>
        <end position="52"/>
    </location>
</feature>
<comment type="caution">
    <text evidence="2">The sequence shown here is derived from an EMBL/GenBank/DDBJ whole genome shotgun (WGS) entry which is preliminary data.</text>
</comment>
<protein>
    <submittedName>
        <fullName evidence="2">Uncharacterized protein</fullName>
    </submittedName>
</protein>
<accession>A0ABX0XUC8</accession>
<organism evidence="2 3">
    <name type="scientific">Planosporangium thailandense</name>
    <dbReference type="NCBI Taxonomy" id="765197"/>
    <lineage>
        <taxon>Bacteria</taxon>
        <taxon>Bacillati</taxon>
        <taxon>Actinomycetota</taxon>
        <taxon>Actinomycetes</taxon>
        <taxon>Micromonosporales</taxon>
        <taxon>Micromonosporaceae</taxon>
        <taxon>Planosporangium</taxon>
    </lineage>
</organism>
<gene>
    <name evidence="2" type="ORF">HC031_07770</name>
</gene>
<dbReference type="EMBL" id="JAATVY010000004">
    <property type="protein sequence ID" value="NJC69617.1"/>
    <property type="molecule type" value="Genomic_DNA"/>
</dbReference>
<proteinExistence type="predicted"/>
<evidence type="ECO:0000313" key="3">
    <source>
        <dbReference type="Proteomes" id="UP000722989"/>
    </source>
</evidence>
<reference evidence="2 3" key="1">
    <citation type="submission" date="2020-03" db="EMBL/GenBank/DDBJ databases">
        <title>WGS of the type strain of Planosporangium spp.</title>
        <authorList>
            <person name="Thawai C."/>
        </authorList>
    </citation>
    <scope>NUCLEOTIDE SEQUENCE [LARGE SCALE GENOMIC DNA]</scope>
    <source>
        <strain evidence="2 3">TBRC 5610</strain>
    </source>
</reference>
<keyword evidence="3" id="KW-1185">Reference proteome</keyword>